<reference evidence="1" key="1">
    <citation type="submission" date="2014-05" db="EMBL/GenBank/DDBJ databases">
        <title>The transcriptome of the halophilic microalga Tetraselmis sp. GSL018 isolated from the Great Salt Lake, Utah.</title>
        <authorList>
            <person name="Jinkerson R.E."/>
            <person name="D'Adamo S."/>
            <person name="Posewitz M.C."/>
        </authorList>
    </citation>
    <scope>NUCLEOTIDE SEQUENCE</scope>
    <source>
        <strain evidence="1">GSL018</strain>
    </source>
</reference>
<feature type="non-terminal residue" evidence="1">
    <location>
        <position position="1"/>
    </location>
</feature>
<dbReference type="AlphaFoldDB" id="A0A061S5W4"/>
<name>A0A061S5W4_9CHLO</name>
<gene>
    <name evidence="1" type="ORF">TSPGSL018_12299</name>
</gene>
<evidence type="ECO:0000313" key="1">
    <source>
        <dbReference type="EMBL" id="JAC79608.1"/>
    </source>
</evidence>
<protein>
    <submittedName>
        <fullName evidence="1">Uncharacterized protein</fullName>
    </submittedName>
</protein>
<dbReference type="EMBL" id="GBEZ01005732">
    <property type="protein sequence ID" value="JAC79608.1"/>
    <property type="molecule type" value="Transcribed_RNA"/>
</dbReference>
<organism evidence="1">
    <name type="scientific">Tetraselmis sp. GSL018</name>
    <dbReference type="NCBI Taxonomy" id="582737"/>
    <lineage>
        <taxon>Eukaryota</taxon>
        <taxon>Viridiplantae</taxon>
        <taxon>Chlorophyta</taxon>
        <taxon>core chlorophytes</taxon>
        <taxon>Chlorodendrophyceae</taxon>
        <taxon>Chlorodendrales</taxon>
        <taxon>Chlorodendraceae</taxon>
        <taxon>Tetraselmis</taxon>
    </lineage>
</organism>
<accession>A0A061S5W4</accession>
<proteinExistence type="predicted"/>
<sequence length="42" mass="4248">QAAGCPPPEGGPHRGAAAEAVHGAVDALRHHREAEGAARRRG</sequence>